<keyword evidence="1" id="KW-0805">Transcription regulation</keyword>
<comment type="caution">
    <text evidence="5">The sequence shown here is derived from an EMBL/GenBank/DDBJ whole genome shotgun (WGS) entry which is preliminary data.</text>
</comment>
<evidence type="ECO:0000259" key="4">
    <source>
        <dbReference type="PROSITE" id="PS51005"/>
    </source>
</evidence>
<evidence type="ECO:0000313" key="6">
    <source>
        <dbReference type="Proteomes" id="UP000824469"/>
    </source>
</evidence>
<dbReference type="GO" id="GO:0006355">
    <property type="term" value="P:regulation of DNA-templated transcription"/>
    <property type="evidence" value="ECO:0007669"/>
    <property type="project" value="InterPro"/>
</dbReference>
<keyword evidence="3" id="KW-0539">Nucleus</keyword>
<proteinExistence type="predicted"/>
<dbReference type="Proteomes" id="UP000824469">
    <property type="component" value="Unassembled WGS sequence"/>
</dbReference>
<name>A0AA38KPF7_TAXCH</name>
<dbReference type="SUPFAM" id="SSF101941">
    <property type="entry name" value="NAC domain"/>
    <property type="match status" value="1"/>
</dbReference>
<keyword evidence="2" id="KW-0804">Transcription</keyword>
<dbReference type="InterPro" id="IPR036093">
    <property type="entry name" value="NAC_dom_sf"/>
</dbReference>
<dbReference type="GO" id="GO:0003677">
    <property type="term" value="F:DNA binding"/>
    <property type="evidence" value="ECO:0007669"/>
    <property type="project" value="InterPro"/>
</dbReference>
<dbReference type="EMBL" id="JAHRHJ020000007">
    <property type="protein sequence ID" value="KAH9307926.1"/>
    <property type="molecule type" value="Genomic_DNA"/>
</dbReference>
<reference evidence="5 6" key="1">
    <citation type="journal article" date="2021" name="Nat. Plants">
        <title>The Taxus genome provides insights into paclitaxel biosynthesis.</title>
        <authorList>
            <person name="Xiong X."/>
            <person name="Gou J."/>
            <person name="Liao Q."/>
            <person name="Li Y."/>
            <person name="Zhou Q."/>
            <person name="Bi G."/>
            <person name="Li C."/>
            <person name="Du R."/>
            <person name="Wang X."/>
            <person name="Sun T."/>
            <person name="Guo L."/>
            <person name="Liang H."/>
            <person name="Lu P."/>
            <person name="Wu Y."/>
            <person name="Zhang Z."/>
            <person name="Ro D.K."/>
            <person name="Shang Y."/>
            <person name="Huang S."/>
            <person name="Yan J."/>
        </authorList>
    </citation>
    <scope>NUCLEOTIDE SEQUENCE [LARGE SCALE GENOMIC DNA]</scope>
    <source>
        <strain evidence="5">Ta-2019</strain>
    </source>
</reference>
<evidence type="ECO:0000256" key="2">
    <source>
        <dbReference type="ARBA" id="ARBA00023163"/>
    </source>
</evidence>
<protein>
    <recommendedName>
        <fullName evidence="4">NAC domain-containing protein</fullName>
    </recommendedName>
</protein>
<gene>
    <name evidence="5" type="ORF">KI387_035837</name>
</gene>
<dbReference type="PANTHER" id="PTHR31744">
    <property type="entry name" value="PROTEIN CUP-SHAPED COTYLEDON 2-RELATED"/>
    <property type="match status" value="1"/>
</dbReference>
<evidence type="ECO:0000256" key="3">
    <source>
        <dbReference type="ARBA" id="ARBA00023242"/>
    </source>
</evidence>
<evidence type="ECO:0000313" key="5">
    <source>
        <dbReference type="EMBL" id="KAH9307926.1"/>
    </source>
</evidence>
<dbReference type="InterPro" id="IPR003441">
    <property type="entry name" value="NAC-dom"/>
</dbReference>
<dbReference type="PROSITE" id="PS51005">
    <property type="entry name" value="NAC"/>
    <property type="match status" value="1"/>
</dbReference>
<dbReference type="PANTHER" id="PTHR31744:SF194">
    <property type="entry name" value="OS01G0888300 PROTEIN"/>
    <property type="match status" value="1"/>
</dbReference>
<accession>A0AA38KPF7</accession>
<dbReference type="Pfam" id="PF02365">
    <property type="entry name" value="NAM"/>
    <property type="match status" value="1"/>
</dbReference>
<feature type="domain" description="NAC" evidence="4">
    <location>
        <begin position="10"/>
        <end position="157"/>
    </location>
</feature>
<dbReference type="Gene3D" id="2.170.150.80">
    <property type="entry name" value="NAC domain"/>
    <property type="match status" value="1"/>
</dbReference>
<keyword evidence="6" id="KW-1185">Reference proteome</keyword>
<dbReference type="OMA" id="WSPYANT"/>
<dbReference type="AlphaFoldDB" id="A0AA38KPF7"/>
<sequence>MRQLRMEEQHLPGFRFHPTEEELVGFYLRRKVDKKPFKFNVIQELDLYAYEPWDLPGLSFNGEEKEREWFFFVKPRGHNDGRPNRITPEGFWKATGTDKPVYCHSTSKLIGLRKTMVFYRGRAIKSQKTDWIMNEYRLHDSGGNESGNIRLCRVYRKAISVRPLNHRTTTKVNDETELSSSSVITGEQSFGESKKRRLKVETGNLTRVNSLERWWCFDGGSSDALAFLWD</sequence>
<evidence type="ECO:0000256" key="1">
    <source>
        <dbReference type="ARBA" id="ARBA00023015"/>
    </source>
</evidence>
<organism evidence="5 6">
    <name type="scientific">Taxus chinensis</name>
    <name type="common">Chinese yew</name>
    <name type="synonym">Taxus wallichiana var. chinensis</name>
    <dbReference type="NCBI Taxonomy" id="29808"/>
    <lineage>
        <taxon>Eukaryota</taxon>
        <taxon>Viridiplantae</taxon>
        <taxon>Streptophyta</taxon>
        <taxon>Embryophyta</taxon>
        <taxon>Tracheophyta</taxon>
        <taxon>Spermatophyta</taxon>
        <taxon>Pinopsida</taxon>
        <taxon>Pinidae</taxon>
        <taxon>Conifers II</taxon>
        <taxon>Cupressales</taxon>
        <taxon>Taxaceae</taxon>
        <taxon>Taxus</taxon>
    </lineage>
</organism>